<keyword evidence="3" id="KW-1185">Reference proteome</keyword>
<proteinExistence type="predicted"/>
<organism evidence="2 3">
    <name type="scientific">Actinocrinis puniceicyclus</name>
    <dbReference type="NCBI Taxonomy" id="977794"/>
    <lineage>
        <taxon>Bacteria</taxon>
        <taxon>Bacillati</taxon>
        <taxon>Actinomycetota</taxon>
        <taxon>Actinomycetes</taxon>
        <taxon>Catenulisporales</taxon>
        <taxon>Actinospicaceae</taxon>
        <taxon>Actinocrinis</taxon>
    </lineage>
</organism>
<dbReference type="AlphaFoldDB" id="A0A8J8BCF9"/>
<reference evidence="2" key="1">
    <citation type="submission" date="2021-04" db="EMBL/GenBank/DDBJ databases">
        <title>Genome based classification of Actinospica acidithermotolerans sp. nov., an actinobacterium isolated from an Indonesian hot spring.</title>
        <authorList>
            <person name="Kusuma A.B."/>
            <person name="Putra K.E."/>
            <person name="Nafisah S."/>
            <person name="Loh J."/>
            <person name="Nouioui I."/>
            <person name="Goodfellow M."/>
        </authorList>
    </citation>
    <scope>NUCLEOTIDE SEQUENCE</scope>
    <source>
        <strain evidence="2">DSM 45618</strain>
    </source>
</reference>
<sequence>MPADTEELTRASAEAPAGAQAGAGAEVRRRLAALVTRRGLVAAGVILGAGSLYWLLCWILSSAAASGSDTANIALQGWDLWHHNPKLRHWITGDANFYTFETVLYAVLERIMGLGATTMHVVSGLTYTLVMLVTAWLVRGDERGARAYCRFGLVAAFLAFPMFEGDLAPTLLEAPDHIGTAVFILGAYLLCDRAAGRRWATWCLFALLVLGQLGDATVKYVGVLPVVLVCASRPLFARRLITPDLWMAVAAAASVPAQATLRAALRTWGAYSMVPPKTRLADSHLWLGHLHSTLISLLTLFDIPTSTPTRPLWPIAAVLGAFVLLAGLYGAVRTLLSWPRAAAADQLLTVGVPTYLAAFAFSTMVLPGAGSAYEFLGVIPMIVALAARNLPLPAARRLPVLAAASGLVAVAVFATDFRPAGIAPQETVAAWLKAHGYKYGIAGYWDASSTTVDSGNAVGVRAVVQTQKHQYAVYAWVTKTSWYDPAHNYADFFVANPGTPGLREADVEAAYGQPEAVYRVAGRDIMVYRTNLLADLIQAKAPNF</sequence>
<dbReference type="EMBL" id="JAGSXH010000020">
    <property type="protein sequence ID" value="MBS2963081.1"/>
    <property type="molecule type" value="Genomic_DNA"/>
</dbReference>
<name>A0A8J8BCF9_9ACTN</name>
<dbReference type="RefSeq" id="WP_211466426.1">
    <property type="nucleotide sequence ID" value="NZ_JAGSXH010000020.1"/>
</dbReference>
<keyword evidence="1" id="KW-1133">Transmembrane helix</keyword>
<protein>
    <submittedName>
        <fullName evidence="2">Uncharacterized protein</fullName>
    </submittedName>
</protein>
<feature type="transmembrane region" description="Helical" evidence="1">
    <location>
        <begin position="315"/>
        <end position="336"/>
    </location>
</feature>
<accession>A0A8J8BCF9</accession>
<feature type="transmembrane region" description="Helical" evidence="1">
    <location>
        <begin position="285"/>
        <end position="303"/>
    </location>
</feature>
<evidence type="ECO:0000256" key="1">
    <source>
        <dbReference type="SAM" id="Phobius"/>
    </source>
</evidence>
<feature type="transmembrane region" description="Helical" evidence="1">
    <location>
        <begin position="111"/>
        <end position="138"/>
    </location>
</feature>
<keyword evidence="1" id="KW-0472">Membrane</keyword>
<feature type="transmembrane region" description="Helical" evidence="1">
    <location>
        <begin position="39"/>
        <end position="61"/>
    </location>
</feature>
<dbReference type="Proteomes" id="UP000677913">
    <property type="component" value="Unassembled WGS sequence"/>
</dbReference>
<evidence type="ECO:0000313" key="2">
    <source>
        <dbReference type="EMBL" id="MBS2963081.1"/>
    </source>
</evidence>
<feature type="transmembrane region" description="Helical" evidence="1">
    <location>
        <begin position="145"/>
        <end position="162"/>
    </location>
</feature>
<evidence type="ECO:0000313" key="3">
    <source>
        <dbReference type="Proteomes" id="UP000677913"/>
    </source>
</evidence>
<gene>
    <name evidence="2" type="ORF">KGA66_08500</name>
</gene>
<feature type="transmembrane region" description="Helical" evidence="1">
    <location>
        <begin position="174"/>
        <end position="191"/>
    </location>
</feature>
<feature type="transmembrane region" description="Helical" evidence="1">
    <location>
        <begin position="356"/>
        <end position="386"/>
    </location>
</feature>
<feature type="transmembrane region" description="Helical" evidence="1">
    <location>
        <begin position="245"/>
        <end position="265"/>
    </location>
</feature>
<comment type="caution">
    <text evidence="2">The sequence shown here is derived from an EMBL/GenBank/DDBJ whole genome shotgun (WGS) entry which is preliminary data.</text>
</comment>
<keyword evidence="1" id="KW-0812">Transmembrane</keyword>